<keyword evidence="6" id="KW-0547">Nucleotide-binding</keyword>
<feature type="transmembrane region" description="Helical" evidence="10">
    <location>
        <begin position="188"/>
        <end position="207"/>
    </location>
</feature>
<evidence type="ECO:0000256" key="2">
    <source>
        <dbReference type="ARBA" id="ARBA00005417"/>
    </source>
</evidence>
<feature type="transmembrane region" description="Helical" evidence="10">
    <location>
        <begin position="271"/>
        <end position="294"/>
    </location>
</feature>
<dbReference type="GO" id="GO:0016887">
    <property type="term" value="F:ATP hydrolysis activity"/>
    <property type="evidence" value="ECO:0007669"/>
    <property type="project" value="InterPro"/>
</dbReference>
<dbReference type="InterPro" id="IPR039421">
    <property type="entry name" value="Type_1_exporter"/>
</dbReference>
<dbReference type="FunFam" id="3.40.50.300:FF:000221">
    <property type="entry name" value="Multidrug ABC transporter ATP-binding protein"/>
    <property type="match status" value="1"/>
</dbReference>
<sequence>MEETIKNPKRHIGKYLKLMAKWMGKYGYFLIPIFIILLLESYLRTLVPLFGQHIIDVVLDGSDNPSELPIILANLLIADTVMKQLLLAAGLIVLTALIRSVFIFTRRYMTGFFSERTAYNLRNKLYKKLQDADYSFYSHAETGDLIQRCTTDVEMYKRFISEQVIEIGRLGFLVGFSIYQMSRMNINMTLISLIIAPVLFAIAIVYFRKVEKMFHVIEENEAKMTTHVQENVSGARVVKAFANEAYEVKKFDNLSRTFTDSDFELVKKMSIFWSVTDFLSFIQFFVIAIVGVIYASRTTISLGMYTAFLAYAGNIIWPMRQLGRIVGDFSKAIVSVSRLDKIISDPGEYQGEEDKVQPEIKGKVHFDHVSFKFDDGQNDQIVDIDFKVNPGETVAIIGKTGSGKSTLINLLVRLLDYQKGHIFIDDVEVKDIEKHHLRKNIGFILQEPFLFSRSVEENIKIADKSSSPERVERVARIAQVHEDIVNFEEGYRTLVGERGVTLSGGQKQRVAIARMLINPKPILVFDDSLSAVDTVTDIQIRRALKQEWKDSTVFIITHRITTAAEADKIIVIEDGKIIESGSHEELVLREGSYKRIWEIQSKIDFRLK</sequence>
<organism evidence="13 14">
    <name type="scientific">Hujiaoplasma nucleasis</name>
    <dbReference type="NCBI Taxonomy" id="2725268"/>
    <lineage>
        <taxon>Bacteria</taxon>
        <taxon>Bacillati</taxon>
        <taxon>Mycoplasmatota</taxon>
        <taxon>Mollicutes</taxon>
        <taxon>Candidatus Izemoplasmatales</taxon>
        <taxon>Hujiaoplasmataceae</taxon>
        <taxon>Hujiaoplasma</taxon>
    </lineage>
</organism>
<evidence type="ECO:0000313" key="13">
    <source>
        <dbReference type="EMBL" id="QLY39477.1"/>
    </source>
</evidence>
<dbReference type="Pfam" id="PF00005">
    <property type="entry name" value="ABC_tran"/>
    <property type="match status" value="1"/>
</dbReference>
<comment type="similarity">
    <text evidence="2">Belongs to the ABC transporter superfamily.</text>
</comment>
<dbReference type="SUPFAM" id="SSF90123">
    <property type="entry name" value="ABC transporter transmembrane region"/>
    <property type="match status" value="1"/>
</dbReference>
<dbReference type="InterPro" id="IPR011527">
    <property type="entry name" value="ABC1_TM_dom"/>
</dbReference>
<dbReference type="InterPro" id="IPR027417">
    <property type="entry name" value="P-loop_NTPase"/>
</dbReference>
<dbReference type="EMBL" id="CP051151">
    <property type="protein sequence ID" value="QLY39477.1"/>
    <property type="molecule type" value="Genomic_DNA"/>
</dbReference>
<evidence type="ECO:0000256" key="7">
    <source>
        <dbReference type="ARBA" id="ARBA00022840"/>
    </source>
</evidence>
<dbReference type="PROSITE" id="PS50929">
    <property type="entry name" value="ABC_TM1F"/>
    <property type="match status" value="1"/>
</dbReference>
<keyword evidence="9 10" id="KW-0472">Membrane</keyword>
<evidence type="ECO:0000256" key="9">
    <source>
        <dbReference type="ARBA" id="ARBA00023136"/>
    </source>
</evidence>
<dbReference type="AlphaFoldDB" id="A0A7L6N2M5"/>
<dbReference type="PANTHER" id="PTHR43394">
    <property type="entry name" value="ATP-DEPENDENT PERMEASE MDL1, MITOCHONDRIAL"/>
    <property type="match status" value="1"/>
</dbReference>
<accession>A0A7L6N2M5</accession>
<comment type="subcellular location">
    <subcellularLocation>
        <location evidence="1">Cell membrane</location>
        <topology evidence="1">Multi-pass membrane protein</topology>
    </subcellularLocation>
</comment>
<dbReference type="RefSeq" id="WP_312031946.1">
    <property type="nucleotide sequence ID" value="NZ_CP051151.1"/>
</dbReference>
<keyword evidence="7 13" id="KW-0067">ATP-binding</keyword>
<protein>
    <submittedName>
        <fullName evidence="13">ABC transporter ATP-binding protein</fullName>
    </submittedName>
</protein>
<dbReference type="SUPFAM" id="SSF52540">
    <property type="entry name" value="P-loop containing nucleoside triphosphate hydrolases"/>
    <property type="match status" value="1"/>
</dbReference>
<evidence type="ECO:0000256" key="3">
    <source>
        <dbReference type="ARBA" id="ARBA00022448"/>
    </source>
</evidence>
<dbReference type="Gene3D" id="1.20.1560.10">
    <property type="entry name" value="ABC transporter type 1, transmembrane domain"/>
    <property type="match status" value="1"/>
</dbReference>
<evidence type="ECO:0000256" key="10">
    <source>
        <dbReference type="SAM" id="Phobius"/>
    </source>
</evidence>
<feature type="domain" description="ABC transmembrane type-1" evidence="12">
    <location>
        <begin position="33"/>
        <end position="331"/>
    </location>
</feature>
<dbReference type="GO" id="GO:0015421">
    <property type="term" value="F:ABC-type oligopeptide transporter activity"/>
    <property type="evidence" value="ECO:0007669"/>
    <property type="project" value="TreeGrafter"/>
</dbReference>
<dbReference type="Proteomes" id="UP000512167">
    <property type="component" value="Chromosome"/>
</dbReference>
<feature type="transmembrane region" description="Helical" evidence="10">
    <location>
        <begin position="85"/>
        <end position="104"/>
    </location>
</feature>
<dbReference type="InterPro" id="IPR036640">
    <property type="entry name" value="ABC1_TM_sf"/>
</dbReference>
<keyword evidence="5 10" id="KW-0812">Transmembrane</keyword>
<evidence type="ECO:0000256" key="8">
    <source>
        <dbReference type="ARBA" id="ARBA00022989"/>
    </source>
</evidence>
<dbReference type="GO" id="GO:0005524">
    <property type="term" value="F:ATP binding"/>
    <property type="evidence" value="ECO:0007669"/>
    <property type="project" value="UniProtKB-KW"/>
</dbReference>
<name>A0A7L6N2M5_9MOLU</name>
<dbReference type="SMART" id="SM00382">
    <property type="entry name" value="AAA"/>
    <property type="match status" value="1"/>
</dbReference>
<evidence type="ECO:0000259" key="11">
    <source>
        <dbReference type="PROSITE" id="PS50893"/>
    </source>
</evidence>
<dbReference type="InterPro" id="IPR017871">
    <property type="entry name" value="ABC_transporter-like_CS"/>
</dbReference>
<evidence type="ECO:0000256" key="5">
    <source>
        <dbReference type="ARBA" id="ARBA00022692"/>
    </source>
</evidence>
<dbReference type="PROSITE" id="PS50893">
    <property type="entry name" value="ABC_TRANSPORTER_2"/>
    <property type="match status" value="1"/>
</dbReference>
<gene>
    <name evidence="13" type="ORF">HF295_00810</name>
</gene>
<feature type="transmembrane region" description="Helical" evidence="10">
    <location>
        <begin position="26"/>
        <end position="43"/>
    </location>
</feature>
<dbReference type="KEGG" id="tbk:HF295_00810"/>
<dbReference type="InterPro" id="IPR003439">
    <property type="entry name" value="ABC_transporter-like_ATP-bd"/>
</dbReference>
<dbReference type="PROSITE" id="PS00211">
    <property type="entry name" value="ABC_TRANSPORTER_1"/>
    <property type="match status" value="1"/>
</dbReference>
<dbReference type="Gene3D" id="3.40.50.300">
    <property type="entry name" value="P-loop containing nucleotide triphosphate hydrolases"/>
    <property type="match status" value="1"/>
</dbReference>
<evidence type="ECO:0000259" key="12">
    <source>
        <dbReference type="PROSITE" id="PS50929"/>
    </source>
</evidence>
<keyword evidence="4" id="KW-1003">Cell membrane</keyword>
<dbReference type="PANTHER" id="PTHR43394:SF1">
    <property type="entry name" value="ATP-BINDING CASSETTE SUB-FAMILY B MEMBER 10, MITOCHONDRIAL"/>
    <property type="match status" value="1"/>
</dbReference>
<reference evidence="13 14" key="1">
    <citation type="submission" date="2020-04" db="EMBL/GenBank/DDBJ databases">
        <authorList>
            <person name="Zheng R.K."/>
            <person name="Sun C.M."/>
        </authorList>
    </citation>
    <scope>NUCLEOTIDE SEQUENCE [LARGE SCALE GENOMIC DNA]</scope>
    <source>
        <strain evidence="14">zrk29</strain>
    </source>
</reference>
<proteinExistence type="inferred from homology"/>
<feature type="domain" description="ABC transporter" evidence="11">
    <location>
        <begin position="364"/>
        <end position="599"/>
    </location>
</feature>
<feature type="transmembrane region" description="Helical" evidence="10">
    <location>
        <begin position="300"/>
        <end position="317"/>
    </location>
</feature>
<dbReference type="CDD" id="cd18542">
    <property type="entry name" value="ABC_6TM_YknU_like"/>
    <property type="match status" value="1"/>
</dbReference>
<keyword evidence="8 10" id="KW-1133">Transmembrane helix</keyword>
<evidence type="ECO:0000313" key="14">
    <source>
        <dbReference type="Proteomes" id="UP000512167"/>
    </source>
</evidence>
<dbReference type="GO" id="GO:0005886">
    <property type="term" value="C:plasma membrane"/>
    <property type="evidence" value="ECO:0007669"/>
    <property type="project" value="UniProtKB-SubCell"/>
</dbReference>
<evidence type="ECO:0000256" key="6">
    <source>
        <dbReference type="ARBA" id="ARBA00022741"/>
    </source>
</evidence>
<dbReference type="InterPro" id="IPR003593">
    <property type="entry name" value="AAA+_ATPase"/>
</dbReference>
<keyword evidence="14" id="KW-1185">Reference proteome</keyword>
<evidence type="ECO:0000256" key="1">
    <source>
        <dbReference type="ARBA" id="ARBA00004651"/>
    </source>
</evidence>
<dbReference type="Pfam" id="PF00664">
    <property type="entry name" value="ABC_membrane"/>
    <property type="match status" value="1"/>
</dbReference>
<keyword evidence="3" id="KW-0813">Transport</keyword>
<evidence type="ECO:0000256" key="4">
    <source>
        <dbReference type="ARBA" id="ARBA00022475"/>
    </source>
</evidence>